<keyword evidence="1" id="KW-1133">Transmembrane helix</keyword>
<feature type="domain" description="DUF4158" evidence="2">
    <location>
        <begin position="18"/>
        <end position="171"/>
    </location>
</feature>
<evidence type="ECO:0000313" key="4">
    <source>
        <dbReference type="Proteomes" id="UP001194714"/>
    </source>
</evidence>
<name>A0ABS0B3K1_9BACT</name>
<dbReference type="RefSeq" id="WP_194848497.1">
    <property type="nucleotide sequence ID" value="NZ_JAAEJV010000086.1"/>
</dbReference>
<dbReference type="EMBL" id="JAAEJV010000086">
    <property type="protein sequence ID" value="MBF5060175.1"/>
    <property type="molecule type" value="Genomic_DNA"/>
</dbReference>
<sequence length="365" mass="42350">MTSKEIEQLKPDISQNNQEISEDELVTYWTLTPKDVDFVLKNCRGDEQLFVCFAIQLSALRNTGRFISHYKKVPLKAIVYIATQLEMKFIDSISENLRSETERSYRKKIIAYLDFRSFDGRALEALNNFLIDQLKIDLFSQSSLTESCKNFLIEKRILLPQPISLGRKISKARKKALLTLYSRIADKLNDKQKRKCEKLICTNKNQAFTDLQSFKFSPPEPTAQVLNDYLDRLSILAKLEVHKVKLNDINPQMIKDIAAFVKTYSSREVRRIAPPEKRYTYIICFLAEAYKTLIDHIIELNDRFLLKKERVSRNDLTKKLDPLRKNAAAGSELMVDSMKKLIHLFCVNYFCRLATIIFAALPLSD</sequence>
<accession>A0ABS0B3K1</accession>
<keyword evidence="1" id="KW-0472">Membrane</keyword>
<gene>
    <name evidence="3" type="ORF">NEPTK9_001706</name>
</gene>
<keyword evidence="1" id="KW-0812">Transmembrane</keyword>
<evidence type="ECO:0000256" key="1">
    <source>
        <dbReference type="SAM" id="Phobius"/>
    </source>
</evidence>
<protein>
    <recommendedName>
        <fullName evidence="2">DUF4158 domain-containing protein</fullName>
    </recommendedName>
</protein>
<dbReference type="Proteomes" id="UP001194714">
    <property type="component" value="Unassembled WGS sequence"/>
</dbReference>
<evidence type="ECO:0000259" key="2">
    <source>
        <dbReference type="Pfam" id="PF13700"/>
    </source>
</evidence>
<evidence type="ECO:0000313" key="3">
    <source>
        <dbReference type="EMBL" id="MBF5060175.1"/>
    </source>
</evidence>
<comment type="caution">
    <text evidence="3">The sequence shown here is derived from an EMBL/GenBank/DDBJ whole genome shotgun (WGS) entry which is preliminary data.</text>
</comment>
<feature type="transmembrane region" description="Helical" evidence="1">
    <location>
        <begin position="341"/>
        <end position="361"/>
    </location>
</feature>
<dbReference type="InterPro" id="IPR025296">
    <property type="entry name" value="DUF4158"/>
</dbReference>
<proteinExistence type="predicted"/>
<organism evidence="3 4">
    <name type="scientific">Candidatus Neptunichlamydia vexilliferae</name>
    <dbReference type="NCBI Taxonomy" id="1651774"/>
    <lineage>
        <taxon>Bacteria</taxon>
        <taxon>Pseudomonadati</taxon>
        <taxon>Chlamydiota</taxon>
        <taxon>Chlamydiia</taxon>
        <taxon>Parachlamydiales</taxon>
        <taxon>Simkaniaceae</taxon>
        <taxon>Candidatus Neptunichlamydia</taxon>
    </lineage>
</organism>
<dbReference type="Pfam" id="PF13700">
    <property type="entry name" value="DUF4158"/>
    <property type="match status" value="1"/>
</dbReference>
<keyword evidence="4" id="KW-1185">Reference proteome</keyword>
<reference evidence="3 4" key="1">
    <citation type="submission" date="2020-01" db="EMBL/GenBank/DDBJ databases">
        <title>Draft genome sequence of Cand. Neptunochlamydia vexilliferae K9.</title>
        <authorList>
            <person name="Schulz F."/>
            <person name="Koestlbacher S."/>
            <person name="Wascher F."/>
            <person name="Pizzetti I."/>
            <person name="Horn M."/>
        </authorList>
    </citation>
    <scope>NUCLEOTIDE SEQUENCE [LARGE SCALE GENOMIC DNA]</scope>
    <source>
        <strain evidence="3 4">K9</strain>
    </source>
</reference>